<keyword evidence="3" id="KW-1185">Reference proteome</keyword>
<organism evidence="2 3">
    <name type="scientific">Paenalcaligenes hermetiae</name>
    <dbReference type="NCBI Taxonomy" id="1157987"/>
    <lineage>
        <taxon>Bacteria</taxon>
        <taxon>Pseudomonadati</taxon>
        <taxon>Pseudomonadota</taxon>
        <taxon>Betaproteobacteria</taxon>
        <taxon>Burkholderiales</taxon>
        <taxon>Alcaligenaceae</taxon>
        <taxon>Paenalcaligenes</taxon>
    </lineage>
</organism>
<feature type="domain" description="Amidohydrolase 3" evidence="1">
    <location>
        <begin position="53"/>
        <end position="536"/>
    </location>
</feature>
<evidence type="ECO:0000313" key="3">
    <source>
        <dbReference type="Proteomes" id="UP001500227"/>
    </source>
</evidence>
<dbReference type="Gene3D" id="2.30.40.10">
    <property type="entry name" value="Urease, subunit C, domain 1"/>
    <property type="match status" value="1"/>
</dbReference>
<dbReference type="EMBL" id="BAABKD010000009">
    <property type="protein sequence ID" value="GAA5089105.1"/>
    <property type="molecule type" value="Genomic_DNA"/>
</dbReference>
<dbReference type="InterPro" id="IPR032466">
    <property type="entry name" value="Metal_Hydrolase"/>
</dbReference>
<reference evidence="3" key="1">
    <citation type="journal article" date="2019" name="Int. J. Syst. Evol. Microbiol.">
        <title>The Global Catalogue of Microorganisms (GCM) 10K type strain sequencing project: providing services to taxonomists for standard genome sequencing and annotation.</title>
        <authorList>
            <consortium name="The Broad Institute Genomics Platform"/>
            <consortium name="The Broad Institute Genome Sequencing Center for Infectious Disease"/>
            <person name="Wu L."/>
            <person name="Ma J."/>
        </authorList>
    </citation>
    <scope>NUCLEOTIDE SEQUENCE [LARGE SCALE GENOMIC DNA]</scope>
    <source>
        <strain evidence="3">JCM 18423</strain>
    </source>
</reference>
<dbReference type="Gene3D" id="3.20.20.140">
    <property type="entry name" value="Metal-dependent hydrolases"/>
    <property type="match status" value="1"/>
</dbReference>
<dbReference type="SUPFAM" id="SSF51556">
    <property type="entry name" value="Metallo-dependent hydrolases"/>
    <property type="match status" value="1"/>
</dbReference>
<sequence length="541" mass="60746">MLTIFEAKRIITMDPSLPIATHIAVKEGRVLGVGPLEELKDLGEYRLDQQFADKYIYPGFVEGHSHALEGAMWKYLYLGYFPRYDPQGKYWDGCQNLVAIQQKLLQQAQQLPAGKPLIAWGFDPVYFDGERLDKAIIDEVVADRPVVVFHANLHLMTVNEAMLRQTNLAQSQIEGVMRTEDGTPNGELREMAAMHAVFEALGQSIFDEVASLETLKQYALAAQRTGITTITDLYNPLSDQGVAVLKEATSQTDYPVRLVPAMAALEWQSSQGIERVQQCQQANTDRLHFGLVKLMTDGSIQGFSARMRWPGYHNGQENGIWNAPPATLKQMVMDYHQAGLQLHIHTNGDEAVELMLDAIEEAQTLWYRPDHRHTLQHCQFISQAQMRRAAKLGVCLNMFVNHIYYWGDIHRQSTLGYSRSRRMQPLRSAYELGIPVAMHSDAPVTPLGPLFSMWCALARRTATDQVLGEHEALSMDQALYAVTLGAAYTLHLDDQVGSLEVGKYADMVVLEHDLYATTPDQLRDMTVHATVVGGQVHVVRT</sequence>
<dbReference type="SUPFAM" id="SSF51338">
    <property type="entry name" value="Composite domain of metallo-dependent hydrolases"/>
    <property type="match status" value="1"/>
</dbReference>
<protein>
    <submittedName>
        <fullName evidence="2">Amidohydrolase</fullName>
    </submittedName>
</protein>
<dbReference type="Pfam" id="PF07969">
    <property type="entry name" value="Amidohydro_3"/>
    <property type="match status" value="1"/>
</dbReference>
<comment type="caution">
    <text evidence="2">The sequence shown here is derived from an EMBL/GenBank/DDBJ whole genome shotgun (WGS) entry which is preliminary data.</text>
</comment>
<dbReference type="Proteomes" id="UP001500227">
    <property type="component" value="Unassembled WGS sequence"/>
</dbReference>
<dbReference type="InterPro" id="IPR013108">
    <property type="entry name" value="Amidohydro_3"/>
</dbReference>
<name>A0ABP9M3D1_9BURK</name>
<dbReference type="PANTHER" id="PTHR22642">
    <property type="entry name" value="IMIDAZOLONEPROPIONASE"/>
    <property type="match status" value="1"/>
</dbReference>
<dbReference type="InterPro" id="IPR011059">
    <property type="entry name" value="Metal-dep_hydrolase_composite"/>
</dbReference>
<gene>
    <name evidence="2" type="ORF">GCM10023337_11480</name>
</gene>
<dbReference type="Gene3D" id="3.10.310.70">
    <property type="match status" value="1"/>
</dbReference>
<dbReference type="PANTHER" id="PTHR22642:SF2">
    <property type="entry name" value="PROTEIN LONG AFTER FAR-RED 3"/>
    <property type="match status" value="1"/>
</dbReference>
<dbReference type="InterPro" id="IPR033932">
    <property type="entry name" value="YtcJ-like"/>
</dbReference>
<dbReference type="CDD" id="cd01300">
    <property type="entry name" value="YtcJ_like"/>
    <property type="match status" value="1"/>
</dbReference>
<evidence type="ECO:0000259" key="1">
    <source>
        <dbReference type="Pfam" id="PF07969"/>
    </source>
</evidence>
<dbReference type="RefSeq" id="WP_345370324.1">
    <property type="nucleotide sequence ID" value="NZ_BAABKD010000009.1"/>
</dbReference>
<proteinExistence type="predicted"/>
<evidence type="ECO:0000313" key="2">
    <source>
        <dbReference type="EMBL" id="GAA5089105.1"/>
    </source>
</evidence>
<accession>A0ABP9M3D1</accession>